<evidence type="ECO:0000256" key="15">
    <source>
        <dbReference type="HAMAP-Rule" id="MF_01690"/>
    </source>
</evidence>
<feature type="domain" description="Peptidase M20 dimerisation" evidence="16">
    <location>
        <begin position="179"/>
        <end position="286"/>
    </location>
</feature>
<accession>A0ABZ0YYN1</accession>
<feature type="binding site" evidence="15">
    <location>
        <position position="103"/>
    </location>
    <ligand>
        <name>Zn(2+)</name>
        <dbReference type="ChEBI" id="CHEBI:29105"/>
        <label>1</label>
    </ligand>
</feature>
<feature type="binding site" evidence="15">
    <location>
        <position position="166"/>
    </location>
    <ligand>
        <name>Zn(2+)</name>
        <dbReference type="ChEBI" id="CHEBI:29105"/>
        <label>1</label>
    </ligand>
</feature>
<protein>
    <recommendedName>
        <fullName evidence="5 15">Succinyl-diaminopimelate desuccinylase</fullName>
        <shortName evidence="15">SDAP desuccinylase</shortName>
        <ecNumber evidence="4 15">3.5.1.18</ecNumber>
    </recommendedName>
    <alternativeName>
        <fullName evidence="13 15">N-succinyl-LL-2,6-diaminoheptanedioate amidohydrolase</fullName>
    </alternativeName>
</protein>
<comment type="similarity">
    <text evidence="2 15">Belongs to the peptidase M20A family. DapE subfamily.</text>
</comment>
<evidence type="ECO:0000256" key="11">
    <source>
        <dbReference type="ARBA" id="ARBA00023154"/>
    </source>
</evidence>
<dbReference type="EC" id="3.5.1.18" evidence="4 15"/>
<feature type="binding site" evidence="15">
    <location>
        <position position="70"/>
    </location>
    <ligand>
        <name>Zn(2+)</name>
        <dbReference type="ChEBI" id="CHEBI:29105"/>
        <label>1</label>
    </ligand>
</feature>
<dbReference type="PANTHER" id="PTHR43808:SF31">
    <property type="entry name" value="N-ACETYL-L-CITRULLINE DEACETYLASE"/>
    <property type="match status" value="1"/>
</dbReference>
<feature type="binding site" evidence="15">
    <location>
        <position position="353"/>
    </location>
    <ligand>
        <name>Zn(2+)</name>
        <dbReference type="ChEBI" id="CHEBI:29105"/>
        <label>2</label>
    </ligand>
</feature>
<dbReference type="InterPro" id="IPR005941">
    <property type="entry name" value="DapE_proteobac"/>
</dbReference>
<name>A0ABZ0YYN1_9GAMM</name>
<sequence length="387" mass="41959">MTDATIDLARDLIRRPSVTPDDQGCQALIAGRIAPLGFAIESLRFEEVDNLWAVQGGRNTAAPLFVFAGHTDVVPTGEAARWTYPPFGAEIHGGRLYGRGAADMKGSVAAFVTATERFLARQPDPAFRLGYLITSDEEGPAQHGTKRVVQWLREKGISIDWCLVGEPSSRNRLGDEFKIGRRGSITGNLVIEGRQGHVAYPHLADNPVHRAAPFLAELVGIEWDQGNAHFPPSTLQIANIQAGTGANNVIPGELSVQFNLRFNTETSVEDIKSRVEELLKRHGLSYQLDWHLSGVPFLTRDDGPMVGAVERAVEGVLGSAPTPSTAGGTSDGRFIAPTGAQVIELGPLNATIHQIDEHVAVEDLKMLSAIYERLLDELDAEARRLRG</sequence>
<organism evidence="17 18">
    <name type="scientific">Guyparkeria halophila</name>
    <dbReference type="NCBI Taxonomy" id="47960"/>
    <lineage>
        <taxon>Bacteria</taxon>
        <taxon>Pseudomonadati</taxon>
        <taxon>Pseudomonadota</taxon>
        <taxon>Gammaproteobacteria</taxon>
        <taxon>Chromatiales</taxon>
        <taxon>Thioalkalibacteraceae</taxon>
        <taxon>Guyparkeria</taxon>
    </lineage>
</organism>
<dbReference type="Gene3D" id="3.30.70.360">
    <property type="match status" value="1"/>
</dbReference>
<dbReference type="InterPro" id="IPR011650">
    <property type="entry name" value="Peptidase_M20_dimer"/>
</dbReference>
<keyword evidence="18" id="KW-1185">Reference proteome</keyword>
<comment type="function">
    <text evidence="15">Catalyzes the hydrolysis of N-succinyl-L,L-diaminopimelic acid (SDAP), forming succinate and LL-2,6-diaminopimelate (DAP), an intermediate involved in the bacterial biosynthesis of lysine and meso-diaminopimelic acid, an essential component of bacterial cell walls.</text>
</comment>
<dbReference type="Gene3D" id="1.10.150.900">
    <property type="match status" value="1"/>
</dbReference>
<dbReference type="HAMAP" id="MF_01690">
    <property type="entry name" value="DapE"/>
    <property type="match status" value="1"/>
</dbReference>
<evidence type="ECO:0000259" key="16">
    <source>
        <dbReference type="Pfam" id="PF07687"/>
    </source>
</evidence>
<comment type="catalytic activity">
    <reaction evidence="14 15">
        <text>N-succinyl-(2S,6S)-2,6-diaminopimelate + H2O = (2S,6S)-2,6-diaminopimelate + succinate</text>
        <dbReference type="Rhea" id="RHEA:22608"/>
        <dbReference type="ChEBI" id="CHEBI:15377"/>
        <dbReference type="ChEBI" id="CHEBI:30031"/>
        <dbReference type="ChEBI" id="CHEBI:57609"/>
        <dbReference type="ChEBI" id="CHEBI:58087"/>
        <dbReference type="EC" id="3.5.1.18"/>
    </reaction>
</comment>
<evidence type="ECO:0000256" key="5">
    <source>
        <dbReference type="ARBA" id="ARBA00022391"/>
    </source>
</evidence>
<feature type="active site" evidence="15">
    <location>
        <position position="72"/>
    </location>
</feature>
<keyword evidence="8 15" id="KW-0378">Hydrolase</keyword>
<dbReference type="NCBIfam" id="NF009557">
    <property type="entry name" value="PRK13009.1"/>
    <property type="match status" value="1"/>
</dbReference>
<feature type="binding site" evidence="15">
    <location>
        <position position="138"/>
    </location>
    <ligand>
        <name>Zn(2+)</name>
        <dbReference type="ChEBI" id="CHEBI:29105"/>
        <label>2</label>
    </ligand>
</feature>
<keyword evidence="10 15" id="KW-0220">Diaminopimelate biosynthesis</keyword>
<evidence type="ECO:0000256" key="10">
    <source>
        <dbReference type="ARBA" id="ARBA00022915"/>
    </source>
</evidence>
<evidence type="ECO:0000256" key="1">
    <source>
        <dbReference type="ARBA" id="ARBA00005130"/>
    </source>
</evidence>
<evidence type="ECO:0000256" key="8">
    <source>
        <dbReference type="ARBA" id="ARBA00022801"/>
    </source>
</evidence>
<dbReference type="PANTHER" id="PTHR43808">
    <property type="entry name" value="ACETYLORNITHINE DEACETYLASE"/>
    <property type="match status" value="1"/>
</dbReference>
<keyword evidence="6 15" id="KW-0028">Amino-acid biosynthesis</keyword>
<keyword evidence="9 15" id="KW-0862">Zinc</keyword>
<evidence type="ECO:0000256" key="13">
    <source>
        <dbReference type="ARBA" id="ARBA00031891"/>
    </source>
</evidence>
<proteinExistence type="inferred from homology"/>
<dbReference type="SUPFAM" id="SSF53187">
    <property type="entry name" value="Zn-dependent exopeptidases"/>
    <property type="match status" value="1"/>
</dbReference>
<evidence type="ECO:0000256" key="7">
    <source>
        <dbReference type="ARBA" id="ARBA00022723"/>
    </source>
</evidence>
<keyword evidence="7 15" id="KW-0479">Metal-binding</keyword>
<dbReference type="SUPFAM" id="SSF55031">
    <property type="entry name" value="Bacterial exopeptidase dimerisation domain"/>
    <property type="match status" value="1"/>
</dbReference>
<evidence type="ECO:0000256" key="9">
    <source>
        <dbReference type="ARBA" id="ARBA00022833"/>
    </source>
</evidence>
<dbReference type="Gene3D" id="3.40.630.10">
    <property type="entry name" value="Zn peptidases"/>
    <property type="match status" value="1"/>
</dbReference>
<comment type="subunit">
    <text evidence="3 15">Homodimer.</text>
</comment>
<dbReference type="InterPro" id="IPR002933">
    <property type="entry name" value="Peptidase_M20"/>
</dbReference>
<comment type="cofactor">
    <cofactor evidence="15">
        <name>Zn(2+)</name>
        <dbReference type="ChEBI" id="CHEBI:29105"/>
    </cofactor>
    <cofactor evidence="15">
        <name>Co(2+)</name>
        <dbReference type="ChEBI" id="CHEBI:48828"/>
    </cofactor>
    <text evidence="15">Binds 2 Zn(2+) or Co(2+) ions per subunit.</text>
</comment>
<evidence type="ECO:0000256" key="3">
    <source>
        <dbReference type="ARBA" id="ARBA00011738"/>
    </source>
</evidence>
<dbReference type="NCBIfam" id="TIGR01246">
    <property type="entry name" value="dapE_proteo"/>
    <property type="match status" value="1"/>
</dbReference>
<dbReference type="Proteomes" id="UP001327459">
    <property type="component" value="Chromosome"/>
</dbReference>
<feature type="active site" description="Proton acceptor" evidence="15">
    <location>
        <position position="137"/>
    </location>
</feature>
<dbReference type="CDD" id="cd03891">
    <property type="entry name" value="M20_DapE_proteobac"/>
    <property type="match status" value="1"/>
</dbReference>
<gene>
    <name evidence="15 17" type="primary">dapE</name>
    <name evidence="17" type="ORF">SR882_00160</name>
</gene>
<evidence type="ECO:0000256" key="6">
    <source>
        <dbReference type="ARBA" id="ARBA00022605"/>
    </source>
</evidence>
<evidence type="ECO:0000313" key="17">
    <source>
        <dbReference type="EMBL" id="WQH16342.1"/>
    </source>
</evidence>
<dbReference type="RefSeq" id="WP_322521340.1">
    <property type="nucleotide sequence ID" value="NZ_CP140153.1"/>
</dbReference>
<dbReference type="InterPro" id="IPR036264">
    <property type="entry name" value="Bact_exopeptidase_dim_dom"/>
</dbReference>
<keyword evidence="11 15" id="KW-0457">Lysine biosynthesis</keyword>
<dbReference type="InterPro" id="IPR050072">
    <property type="entry name" value="Peptidase_M20A"/>
</dbReference>
<dbReference type="Pfam" id="PF07687">
    <property type="entry name" value="M20_dimer"/>
    <property type="match status" value="1"/>
</dbReference>
<feature type="binding site" evidence="15">
    <location>
        <position position="103"/>
    </location>
    <ligand>
        <name>Zn(2+)</name>
        <dbReference type="ChEBI" id="CHEBI:29105"/>
        <label>2</label>
    </ligand>
</feature>
<evidence type="ECO:0000256" key="4">
    <source>
        <dbReference type="ARBA" id="ARBA00011921"/>
    </source>
</evidence>
<evidence type="ECO:0000256" key="12">
    <source>
        <dbReference type="ARBA" id="ARBA00023285"/>
    </source>
</evidence>
<keyword evidence="12 15" id="KW-0170">Cobalt</keyword>
<evidence type="ECO:0000313" key="18">
    <source>
        <dbReference type="Proteomes" id="UP001327459"/>
    </source>
</evidence>
<reference evidence="17 18" key="1">
    <citation type="submission" date="2023-11" db="EMBL/GenBank/DDBJ databases">
        <title>MicrobeMod: A computational toolkit for identifying prokaryotic methylation and restriction-modification with nanopore sequencing.</title>
        <authorList>
            <person name="Crits-Christoph A."/>
            <person name="Kang S.C."/>
            <person name="Lee H."/>
            <person name="Ostrov N."/>
        </authorList>
    </citation>
    <scope>NUCLEOTIDE SEQUENCE [LARGE SCALE GENOMIC DNA]</scope>
    <source>
        <strain evidence="17 18">ATCC 49870</strain>
    </source>
</reference>
<dbReference type="Pfam" id="PF01546">
    <property type="entry name" value="Peptidase_M20"/>
    <property type="match status" value="1"/>
</dbReference>
<evidence type="ECO:0000256" key="2">
    <source>
        <dbReference type="ARBA" id="ARBA00006746"/>
    </source>
</evidence>
<dbReference type="EMBL" id="CP140153">
    <property type="protein sequence ID" value="WQH16342.1"/>
    <property type="molecule type" value="Genomic_DNA"/>
</dbReference>
<evidence type="ECO:0000256" key="14">
    <source>
        <dbReference type="ARBA" id="ARBA00051301"/>
    </source>
</evidence>
<comment type="pathway">
    <text evidence="1 15">Amino-acid biosynthesis; L-lysine biosynthesis via DAP pathway; LL-2,6-diaminopimelate from (S)-tetrahydrodipicolinate (succinylase route): step 3/3.</text>
</comment>
<dbReference type="GO" id="GO:0009014">
    <property type="term" value="F:succinyl-diaminopimelate desuccinylase activity"/>
    <property type="evidence" value="ECO:0007669"/>
    <property type="project" value="UniProtKB-EC"/>
</dbReference>